<reference evidence="3" key="1">
    <citation type="submission" date="2016-10" db="EMBL/GenBank/DDBJ databases">
        <authorList>
            <person name="Varghese N."/>
            <person name="Submissions S."/>
        </authorList>
    </citation>
    <scope>NUCLEOTIDE SEQUENCE [LARGE SCALE GENOMIC DNA]</scope>
    <source>
        <strain evidence="3">DSM 45459</strain>
    </source>
</reference>
<evidence type="ECO:0000313" key="3">
    <source>
        <dbReference type="Proteomes" id="UP000199301"/>
    </source>
</evidence>
<accession>A0A1H1H7D1</accession>
<name>A0A1H1H7D1_9ACTN</name>
<dbReference type="Proteomes" id="UP000199301">
    <property type="component" value="Unassembled WGS sequence"/>
</dbReference>
<feature type="compositionally biased region" description="Low complexity" evidence="1">
    <location>
        <begin position="31"/>
        <end position="42"/>
    </location>
</feature>
<feature type="region of interest" description="Disordered" evidence="1">
    <location>
        <begin position="1"/>
        <end position="54"/>
    </location>
</feature>
<gene>
    <name evidence="2" type="ORF">SAMN04489718_4181</name>
</gene>
<dbReference type="EMBL" id="FNKO01000002">
    <property type="protein sequence ID" value="SDR21279.1"/>
    <property type="molecule type" value="Genomic_DNA"/>
</dbReference>
<organism evidence="2 3">
    <name type="scientific">Actinopolyspora saharensis</name>
    <dbReference type="NCBI Taxonomy" id="995062"/>
    <lineage>
        <taxon>Bacteria</taxon>
        <taxon>Bacillati</taxon>
        <taxon>Actinomycetota</taxon>
        <taxon>Actinomycetes</taxon>
        <taxon>Actinopolysporales</taxon>
        <taxon>Actinopolysporaceae</taxon>
        <taxon>Actinopolyspora</taxon>
    </lineage>
</organism>
<sequence>MIRSADVVVGRRRDSAAETGGNGRNRWGSVGPAPGTGPADTGFDSGQTPISRRSRSTWPVALTLYFACWILPSASTTNVERITPWTILP</sequence>
<protein>
    <submittedName>
        <fullName evidence="2">Uncharacterized protein</fullName>
    </submittedName>
</protein>
<evidence type="ECO:0000313" key="2">
    <source>
        <dbReference type="EMBL" id="SDR21279.1"/>
    </source>
</evidence>
<proteinExistence type="predicted"/>
<keyword evidence="3" id="KW-1185">Reference proteome</keyword>
<evidence type="ECO:0000256" key="1">
    <source>
        <dbReference type="SAM" id="MobiDB-lite"/>
    </source>
</evidence>
<dbReference type="AlphaFoldDB" id="A0A1H1H7D1"/>